<dbReference type="SMART" id="SM00822">
    <property type="entry name" value="PKS_KR"/>
    <property type="match status" value="1"/>
</dbReference>
<dbReference type="InterPro" id="IPR036291">
    <property type="entry name" value="NAD(P)-bd_dom_sf"/>
</dbReference>
<dbReference type="KEGG" id="srd:SD10_02895"/>
<accession>A0A0E3ZTF6</accession>
<dbReference type="AlphaFoldDB" id="A0A0E3ZTF6"/>
<evidence type="ECO:0000256" key="3">
    <source>
        <dbReference type="RuleBase" id="RU000363"/>
    </source>
</evidence>
<dbReference type="PANTHER" id="PTHR43976">
    <property type="entry name" value="SHORT CHAIN DEHYDROGENASE"/>
    <property type="match status" value="1"/>
</dbReference>
<protein>
    <submittedName>
        <fullName evidence="5">Short-chain dehydrogenase</fullName>
    </submittedName>
</protein>
<comment type="similarity">
    <text evidence="1 3">Belongs to the short-chain dehydrogenases/reductases (SDR) family.</text>
</comment>
<dbReference type="OrthoDB" id="9786056at2"/>
<dbReference type="PROSITE" id="PS00061">
    <property type="entry name" value="ADH_SHORT"/>
    <property type="match status" value="1"/>
</dbReference>
<dbReference type="Pfam" id="PF00106">
    <property type="entry name" value="adh_short"/>
    <property type="match status" value="1"/>
</dbReference>
<dbReference type="HOGENOM" id="CLU_010194_2_9_10"/>
<dbReference type="SUPFAM" id="SSF51735">
    <property type="entry name" value="NAD(P)-binding Rossmann-fold domains"/>
    <property type="match status" value="1"/>
</dbReference>
<dbReference type="InterPro" id="IPR051911">
    <property type="entry name" value="SDR_oxidoreductase"/>
</dbReference>
<keyword evidence="2" id="KW-0560">Oxidoreductase</keyword>
<evidence type="ECO:0000256" key="1">
    <source>
        <dbReference type="ARBA" id="ARBA00006484"/>
    </source>
</evidence>
<dbReference type="NCBIfam" id="NF006114">
    <property type="entry name" value="PRK08263.1"/>
    <property type="match status" value="1"/>
</dbReference>
<evidence type="ECO:0000313" key="6">
    <source>
        <dbReference type="Proteomes" id="UP000033054"/>
    </source>
</evidence>
<dbReference type="InterPro" id="IPR057326">
    <property type="entry name" value="KR_dom"/>
</dbReference>
<name>A0A0E3ZTF6_9BACT</name>
<dbReference type="PRINTS" id="PR00080">
    <property type="entry name" value="SDRFAMILY"/>
</dbReference>
<dbReference type="PRINTS" id="PR00081">
    <property type="entry name" value="GDHRDH"/>
</dbReference>
<organism evidence="5 6">
    <name type="scientific">Spirosoma radiotolerans</name>
    <dbReference type="NCBI Taxonomy" id="1379870"/>
    <lineage>
        <taxon>Bacteria</taxon>
        <taxon>Pseudomonadati</taxon>
        <taxon>Bacteroidota</taxon>
        <taxon>Cytophagia</taxon>
        <taxon>Cytophagales</taxon>
        <taxon>Cytophagaceae</taxon>
        <taxon>Spirosoma</taxon>
    </lineage>
</organism>
<evidence type="ECO:0000313" key="5">
    <source>
        <dbReference type="EMBL" id="AKD54009.1"/>
    </source>
</evidence>
<dbReference type="Gene3D" id="3.40.50.720">
    <property type="entry name" value="NAD(P)-binding Rossmann-like Domain"/>
    <property type="match status" value="1"/>
</dbReference>
<dbReference type="GO" id="GO:0016491">
    <property type="term" value="F:oxidoreductase activity"/>
    <property type="evidence" value="ECO:0007669"/>
    <property type="project" value="UniProtKB-KW"/>
</dbReference>
<dbReference type="CDD" id="cd05374">
    <property type="entry name" value="17beta-HSD-like_SDR_c"/>
    <property type="match status" value="1"/>
</dbReference>
<feature type="domain" description="Ketoreductase" evidence="4">
    <location>
        <begin position="5"/>
        <end position="182"/>
    </location>
</feature>
<evidence type="ECO:0000256" key="2">
    <source>
        <dbReference type="ARBA" id="ARBA00023002"/>
    </source>
</evidence>
<dbReference type="STRING" id="1379870.SD10_02895"/>
<dbReference type="Proteomes" id="UP000033054">
    <property type="component" value="Chromosome"/>
</dbReference>
<proteinExistence type="inferred from homology"/>
<dbReference type="PANTHER" id="PTHR43976:SF16">
    <property type="entry name" value="SHORT-CHAIN DEHYDROGENASE_REDUCTASE FAMILY PROTEIN"/>
    <property type="match status" value="1"/>
</dbReference>
<dbReference type="RefSeq" id="WP_046375605.1">
    <property type="nucleotide sequence ID" value="NZ_CP010429.1"/>
</dbReference>
<dbReference type="InterPro" id="IPR002347">
    <property type="entry name" value="SDR_fam"/>
</dbReference>
<sequence length="287" mass="30820">MDNQQVWFITGASKGLGLELVEQLLKQGHRVAATSRDVAELRRSVGVESDDFLPLGVALTTETSVGEAIQATVSQFGRIDVVVNNAGYGQLGSLEELTDGEARANFEVNVFGMLNVIRQVMPQLRKQQSGHILNLSSIAGITGNFPGWGIYCATKFAVEGLSESLAAEVAPFGIKVTIVEPGYFRTEFLSSGSLRVPQEQIEEYELVRQSAAVHQNQIKGNQPGDPSKAVAAMIQIATEPNPPLHLLLGQDAYDVANQKISAFQAEIAQWKALTVSTGFAQPAPAIS</sequence>
<evidence type="ECO:0000259" key="4">
    <source>
        <dbReference type="SMART" id="SM00822"/>
    </source>
</evidence>
<keyword evidence="6" id="KW-1185">Reference proteome</keyword>
<dbReference type="NCBIfam" id="NF004824">
    <property type="entry name" value="PRK06180.1"/>
    <property type="match status" value="1"/>
</dbReference>
<gene>
    <name evidence="5" type="ORF">SD10_02895</name>
</gene>
<dbReference type="InterPro" id="IPR020904">
    <property type="entry name" value="Sc_DH/Rdtase_CS"/>
</dbReference>
<dbReference type="PATRIC" id="fig|1379870.5.peg.639"/>
<dbReference type="EMBL" id="CP010429">
    <property type="protein sequence ID" value="AKD54009.1"/>
    <property type="molecule type" value="Genomic_DNA"/>
</dbReference>
<reference evidence="5 6" key="1">
    <citation type="journal article" date="2014" name="Curr. Microbiol.">
        <title>Spirosoma radiotolerans sp. nov., a gamma-radiation-resistant bacterium isolated from gamma ray-irradiated soil.</title>
        <authorList>
            <person name="Lee J.J."/>
            <person name="Srinivasan S."/>
            <person name="Lim S."/>
            <person name="Joe M."/>
            <person name="Im S."/>
            <person name="Bae S.I."/>
            <person name="Park K.R."/>
            <person name="Han J.H."/>
            <person name="Park S.H."/>
            <person name="Joo B.M."/>
            <person name="Park S.J."/>
            <person name="Kim M.K."/>
        </authorList>
    </citation>
    <scope>NUCLEOTIDE SEQUENCE [LARGE SCALE GENOMIC DNA]</scope>
    <source>
        <strain evidence="5 6">DG5A</strain>
    </source>
</reference>